<dbReference type="Proteomes" id="UP000355283">
    <property type="component" value="Unassembled WGS sequence"/>
</dbReference>
<comment type="subcellular location">
    <subcellularLocation>
        <location evidence="1">Membrane</location>
        <topology evidence="1">Multi-pass membrane protein</topology>
    </subcellularLocation>
</comment>
<proteinExistence type="predicted"/>
<feature type="transmembrane region" description="Helical" evidence="5">
    <location>
        <begin position="38"/>
        <end position="59"/>
    </location>
</feature>
<dbReference type="EMBL" id="SDOX01000036">
    <property type="protein sequence ID" value="TFJ83451.1"/>
    <property type="molecule type" value="Genomic_DNA"/>
</dbReference>
<feature type="transmembrane region" description="Helical" evidence="5">
    <location>
        <begin position="12"/>
        <end position="32"/>
    </location>
</feature>
<comment type="caution">
    <text evidence="7">The sequence shown here is derived from an EMBL/GenBank/DDBJ whole genome shotgun (WGS) entry which is preliminary data.</text>
</comment>
<sequence length="99" mass="11082">MRRELAVDGRHFLAVHIIPNHTFQLILASLFLVPPRYFLPSGWITAIFSLRSIVGSLPSGILTDFVGRKRCIVFLSFVFTVDAVIQLVPSATRCSWPAI</sequence>
<evidence type="ECO:0000256" key="5">
    <source>
        <dbReference type="SAM" id="Phobius"/>
    </source>
</evidence>
<evidence type="ECO:0000256" key="4">
    <source>
        <dbReference type="ARBA" id="ARBA00023136"/>
    </source>
</evidence>
<organism evidence="7 8">
    <name type="scientific">Nannochloropsis salina CCMP1776</name>
    <dbReference type="NCBI Taxonomy" id="1027361"/>
    <lineage>
        <taxon>Eukaryota</taxon>
        <taxon>Sar</taxon>
        <taxon>Stramenopiles</taxon>
        <taxon>Ochrophyta</taxon>
        <taxon>Eustigmatophyceae</taxon>
        <taxon>Eustigmatales</taxon>
        <taxon>Monodopsidaceae</taxon>
        <taxon>Microchloropsis</taxon>
        <taxon>Microchloropsis salina</taxon>
    </lineage>
</organism>
<evidence type="ECO:0000313" key="7">
    <source>
        <dbReference type="EMBL" id="TFJ83451.1"/>
    </source>
</evidence>
<feature type="transmembrane region" description="Helical" evidence="5">
    <location>
        <begin position="71"/>
        <end position="89"/>
    </location>
</feature>
<feature type="domain" description="Major facilitator superfamily (MFS) profile" evidence="6">
    <location>
        <begin position="1"/>
        <end position="99"/>
    </location>
</feature>
<dbReference type="GO" id="GO:0016020">
    <property type="term" value="C:membrane"/>
    <property type="evidence" value="ECO:0007669"/>
    <property type="project" value="UniProtKB-SubCell"/>
</dbReference>
<dbReference type="GO" id="GO:0022857">
    <property type="term" value="F:transmembrane transporter activity"/>
    <property type="evidence" value="ECO:0007669"/>
    <property type="project" value="InterPro"/>
</dbReference>
<dbReference type="AlphaFoldDB" id="A0A4D9CVX1"/>
<protein>
    <recommendedName>
        <fullName evidence="6">Major facilitator superfamily (MFS) profile domain-containing protein</fullName>
    </recommendedName>
</protein>
<keyword evidence="3 5" id="KW-1133">Transmembrane helix</keyword>
<dbReference type="Pfam" id="PF00083">
    <property type="entry name" value="Sugar_tr"/>
    <property type="match status" value="1"/>
</dbReference>
<evidence type="ECO:0000256" key="3">
    <source>
        <dbReference type="ARBA" id="ARBA00022989"/>
    </source>
</evidence>
<dbReference type="InterPro" id="IPR036259">
    <property type="entry name" value="MFS_trans_sf"/>
</dbReference>
<evidence type="ECO:0000313" key="8">
    <source>
        <dbReference type="Proteomes" id="UP000355283"/>
    </source>
</evidence>
<keyword evidence="2 5" id="KW-0812">Transmembrane</keyword>
<dbReference type="Gene3D" id="1.20.1250.20">
    <property type="entry name" value="MFS general substrate transporter like domains"/>
    <property type="match status" value="1"/>
</dbReference>
<evidence type="ECO:0000256" key="2">
    <source>
        <dbReference type="ARBA" id="ARBA00022692"/>
    </source>
</evidence>
<keyword evidence="8" id="KW-1185">Reference proteome</keyword>
<dbReference type="PROSITE" id="PS50850">
    <property type="entry name" value="MFS"/>
    <property type="match status" value="1"/>
</dbReference>
<dbReference type="OrthoDB" id="6612291at2759"/>
<dbReference type="InterPro" id="IPR020846">
    <property type="entry name" value="MFS_dom"/>
</dbReference>
<keyword evidence="4 5" id="KW-0472">Membrane</keyword>
<reference evidence="7 8" key="1">
    <citation type="submission" date="2019-01" db="EMBL/GenBank/DDBJ databases">
        <title>Nuclear Genome Assembly of the Microalgal Biofuel strain Nannochloropsis salina CCMP1776.</title>
        <authorList>
            <person name="Hovde B."/>
        </authorList>
    </citation>
    <scope>NUCLEOTIDE SEQUENCE [LARGE SCALE GENOMIC DNA]</scope>
    <source>
        <strain evidence="7 8">CCMP1776</strain>
    </source>
</reference>
<gene>
    <name evidence="7" type="ORF">NSK_005291</name>
</gene>
<dbReference type="SUPFAM" id="SSF103473">
    <property type="entry name" value="MFS general substrate transporter"/>
    <property type="match status" value="1"/>
</dbReference>
<evidence type="ECO:0000256" key="1">
    <source>
        <dbReference type="ARBA" id="ARBA00004141"/>
    </source>
</evidence>
<evidence type="ECO:0000259" key="6">
    <source>
        <dbReference type="PROSITE" id="PS50850"/>
    </source>
</evidence>
<dbReference type="InterPro" id="IPR005828">
    <property type="entry name" value="MFS_sugar_transport-like"/>
</dbReference>
<name>A0A4D9CVX1_9STRA</name>
<accession>A0A4D9CVX1</accession>